<dbReference type="EMBL" id="HACG01004313">
    <property type="protein sequence ID" value="CEK51178.1"/>
    <property type="molecule type" value="Transcribed_RNA"/>
</dbReference>
<dbReference type="PANTHER" id="PTHR13140">
    <property type="entry name" value="MYOSIN"/>
    <property type="match status" value="1"/>
</dbReference>
<sequence length="115" mass="12540">MASVSIRAELASQGLRPTDGVRDMILISDIDENGINTNLKVRYAKDFIYTFTGSILVAVNPYKELKCYEQKEVSAYSGQKISQVEPHVFAIAEAAYQSLLSSSVNQSCIISGESG</sequence>
<evidence type="ECO:0000259" key="7">
    <source>
        <dbReference type="PROSITE" id="PS51456"/>
    </source>
</evidence>
<comment type="caution">
    <text evidence="6">Lacks conserved residue(s) required for the propagation of feature annotation.</text>
</comment>
<evidence type="ECO:0000313" key="8">
    <source>
        <dbReference type="EMBL" id="CEK51178.1"/>
    </source>
</evidence>
<dbReference type="Pfam" id="PF00063">
    <property type="entry name" value="Myosin_head"/>
    <property type="match status" value="1"/>
</dbReference>
<name>A0A0B6Y504_9EUPU</name>
<evidence type="ECO:0000256" key="4">
    <source>
        <dbReference type="ARBA" id="ARBA00023175"/>
    </source>
</evidence>
<dbReference type="GO" id="GO:0051015">
    <property type="term" value="F:actin filament binding"/>
    <property type="evidence" value="ECO:0007669"/>
    <property type="project" value="TreeGrafter"/>
</dbReference>
<gene>
    <name evidence="8" type="primary">ORF12730</name>
</gene>
<dbReference type="AlphaFoldDB" id="A0A0B6Y504"/>
<dbReference type="InterPro" id="IPR001609">
    <property type="entry name" value="Myosin_head_motor_dom-like"/>
</dbReference>
<dbReference type="SUPFAM" id="SSF52540">
    <property type="entry name" value="P-loop containing nucleoside triphosphate hydrolases"/>
    <property type="match status" value="1"/>
</dbReference>
<dbReference type="GO" id="GO:0016020">
    <property type="term" value="C:membrane"/>
    <property type="evidence" value="ECO:0007669"/>
    <property type="project" value="TreeGrafter"/>
</dbReference>
<organism evidence="8">
    <name type="scientific">Arion vulgaris</name>
    <dbReference type="NCBI Taxonomy" id="1028688"/>
    <lineage>
        <taxon>Eukaryota</taxon>
        <taxon>Metazoa</taxon>
        <taxon>Spiralia</taxon>
        <taxon>Lophotrochozoa</taxon>
        <taxon>Mollusca</taxon>
        <taxon>Gastropoda</taxon>
        <taxon>Heterobranchia</taxon>
        <taxon>Euthyneura</taxon>
        <taxon>Panpulmonata</taxon>
        <taxon>Eupulmonata</taxon>
        <taxon>Stylommatophora</taxon>
        <taxon>Helicina</taxon>
        <taxon>Arionoidea</taxon>
        <taxon>Arionidae</taxon>
        <taxon>Arion</taxon>
    </lineage>
</organism>
<keyword evidence="2" id="KW-0067">ATP-binding</keyword>
<dbReference type="InterPro" id="IPR027417">
    <property type="entry name" value="P-loop_NTPase"/>
</dbReference>
<proteinExistence type="inferred from homology"/>
<dbReference type="GO" id="GO:0007015">
    <property type="term" value="P:actin filament organization"/>
    <property type="evidence" value="ECO:0007669"/>
    <property type="project" value="TreeGrafter"/>
</dbReference>
<accession>A0A0B6Y504</accession>
<dbReference type="Gene3D" id="3.40.850.10">
    <property type="entry name" value="Kinesin motor domain"/>
    <property type="match status" value="1"/>
</dbReference>
<dbReference type="PANTHER" id="PTHR13140:SF561">
    <property type="entry name" value="MIP31562P1"/>
    <property type="match status" value="1"/>
</dbReference>
<evidence type="ECO:0000256" key="3">
    <source>
        <dbReference type="ARBA" id="ARBA00023123"/>
    </source>
</evidence>
<reference evidence="8" key="1">
    <citation type="submission" date="2014-12" db="EMBL/GenBank/DDBJ databases">
        <title>Insight into the proteome of Arion vulgaris.</title>
        <authorList>
            <person name="Aradska J."/>
            <person name="Bulat T."/>
            <person name="Smidak R."/>
            <person name="Sarate P."/>
            <person name="Gangsoo J."/>
            <person name="Sialana F."/>
            <person name="Bilban M."/>
            <person name="Lubec G."/>
        </authorList>
    </citation>
    <scope>NUCLEOTIDE SEQUENCE</scope>
    <source>
        <tissue evidence="8">Skin</tissue>
    </source>
</reference>
<feature type="non-terminal residue" evidence="8">
    <location>
        <position position="115"/>
    </location>
</feature>
<evidence type="ECO:0000256" key="2">
    <source>
        <dbReference type="ARBA" id="ARBA00022840"/>
    </source>
</evidence>
<dbReference type="GO" id="GO:0005737">
    <property type="term" value="C:cytoplasm"/>
    <property type="evidence" value="ECO:0007669"/>
    <property type="project" value="TreeGrafter"/>
</dbReference>
<dbReference type="PROSITE" id="PS51456">
    <property type="entry name" value="MYOSIN_MOTOR"/>
    <property type="match status" value="1"/>
</dbReference>
<dbReference type="InterPro" id="IPR036961">
    <property type="entry name" value="Kinesin_motor_dom_sf"/>
</dbReference>
<keyword evidence="3 6" id="KW-0518">Myosin</keyword>
<dbReference type="PRINTS" id="PR00193">
    <property type="entry name" value="MYOSINHEAVY"/>
</dbReference>
<feature type="domain" description="Myosin motor" evidence="7">
    <location>
        <begin position="19"/>
        <end position="115"/>
    </location>
</feature>
<keyword evidence="5 6" id="KW-0009">Actin-binding</keyword>
<dbReference type="GO" id="GO:0000146">
    <property type="term" value="F:microfilament motor activity"/>
    <property type="evidence" value="ECO:0007669"/>
    <property type="project" value="TreeGrafter"/>
</dbReference>
<keyword evidence="4" id="KW-0505">Motor protein</keyword>
<evidence type="ECO:0000256" key="1">
    <source>
        <dbReference type="ARBA" id="ARBA00022741"/>
    </source>
</evidence>
<keyword evidence="1" id="KW-0547">Nucleotide-binding</keyword>
<evidence type="ECO:0000256" key="6">
    <source>
        <dbReference type="PROSITE-ProRule" id="PRU00782"/>
    </source>
</evidence>
<dbReference type="GO" id="GO:0005524">
    <property type="term" value="F:ATP binding"/>
    <property type="evidence" value="ECO:0007669"/>
    <property type="project" value="UniProtKB-KW"/>
</dbReference>
<protein>
    <recommendedName>
        <fullName evidence="7">Myosin motor domain-containing protein</fullName>
    </recommendedName>
</protein>
<comment type="similarity">
    <text evidence="6">Belongs to the TRAFAC class myosin-kinesin ATPase superfamily. Myosin family.</text>
</comment>
<dbReference type="GO" id="GO:0016459">
    <property type="term" value="C:myosin complex"/>
    <property type="evidence" value="ECO:0007669"/>
    <property type="project" value="UniProtKB-KW"/>
</dbReference>
<evidence type="ECO:0000256" key="5">
    <source>
        <dbReference type="ARBA" id="ARBA00023203"/>
    </source>
</evidence>